<organism evidence="6 7">
    <name type="scientific">Dendrobium thyrsiflorum</name>
    <name type="common">Pinecone-like raceme dendrobium</name>
    <name type="synonym">Orchid</name>
    <dbReference type="NCBI Taxonomy" id="117978"/>
    <lineage>
        <taxon>Eukaryota</taxon>
        <taxon>Viridiplantae</taxon>
        <taxon>Streptophyta</taxon>
        <taxon>Embryophyta</taxon>
        <taxon>Tracheophyta</taxon>
        <taxon>Spermatophyta</taxon>
        <taxon>Magnoliopsida</taxon>
        <taxon>Liliopsida</taxon>
        <taxon>Asparagales</taxon>
        <taxon>Orchidaceae</taxon>
        <taxon>Epidendroideae</taxon>
        <taxon>Malaxideae</taxon>
        <taxon>Dendrobiinae</taxon>
        <taxon>Dendrobium</taxon>
    </lineage>
</organism>
<dbReference type="GO" id="GO:0051213">
    <property type="term" value="F:dioxygenase activity"/>
    <property type="evidence" value="ECO:0007669"/>
    <property type="project" value="UniProtKB-KW"/>
</dbReference>
<reference evidence="6 7" key="1">
    <citation type="journal article" date="2024" name="Plant Biotechnol. J.">
        <title>Dendrobium thyrsiflorum genome and its molecular insights into genes involved in important horticultural traits.</title>
        <authorList>
            <person name="Chen B."/>
            <person name="Wang J.Y."/>
            <person name="Zheng P.J."/>
            <person name="Li K.L."/>
            <person name="Liang Y.M."/>
            <person name="Chen X.F."/>
            <person name="Zhang C."/>
            <person name="Zhao X."/>
            <person name="He X."/>
            <person name="Zhang G.Q."/>
            <person name="Liu Z.J."/>
            <person name="Xu Q."/>
        </authorList>
    </citation>
    <scope>NUCLEOTIDE SEQUENCE [LARGE SCALE GENOMIC DNA]</scope>
    <source>
        <strain evidence="6">GZMU011</strain>
    </source>
</reference>
<dbReference type="EMBL" id="JANQDX010000013">
    <property type="protein sequence ID" value="KAL0914078.1"/>
    <property type="molecule type" value="Genomic_DNA"/>
</dbReference>
<keyword evidence="3" id="KW-0560">Oxidoreductase</keyword>
<keyword evidence="4 5" id="KW-0408">Iron</keyword>
<evidence type="ECO:0000313" key="7">
    <source>
        <dbReference type="Proteomes" id="UP001552299"/>
    </source>
</evidence>
<evidence type="ECO:0000256" key="4">
    <source>
        <dbReference type="ARBA" id="ARBA00023004"/>
    </source>
</evidence>
<keyword evidence="3" id="KW-0223">Dioxygenase</keyword>
<comment type="similarity">
    <text evidence="1">Belongs to the carotenoid oxygenase family.</text>
</comment>
<sequence>MQAPLIFQHSLLFTSRPLNPYPTTSKLLSSATAGTPRRRYVACPSTTTPISPSLPDSAITAFEDYQRLFSSQPTESVDPLPLVAIKGSLPADFPLGTYYLNGPGMISDDHGSIVNPLDGHGYLRAFRFIGGGAVMYSARYVETEAAKEEREATTGEWRFRQPGLFSLLKSHMKAPRLNLLKNVANTTVLRWGGRLFCLWEGGHPYELEPTSMATIGPTDIIKKVDGRRSGGGEVLNLAAGITKFFFHGLLGIPPKRTLSHYKIDAQRNRLLMLSCNVEDMFLPQTKLTFYEFDNYFQLMQKKEFLISDQLLIHDWAFTDSYYIIMGNRTKLNASGIFPAMSGLAPMISTISLNPNQPTTPIYLLPRFYNDTIQRDWRIPVEAPSQLWTSHVGNAYEEKDGNGKTKIKIQASVCSYQWFNYEKIFGYDWPRSKLDPSFMNADMQALPHLVKILIELDARGSCLFCSIADSSIHWKKPADFPAINPTNSGKSNRFLYANSTSGSNKFLPHFPFDTVVKFDSYNDIVKTWCTESRRFIGEPMFISKGTKHEEDGYIIVIEYAISKQKCYLVVLDAKRIGDDDEIVVKLEVPEHLRHPYELEPTSMATIGPTDIIKKVDGRRSGGGEVLNLAAGITKLFFHGLLGIPPKRTLSHYKIDAQRNRLLMLSYQLLIHDWAFTDSYYIIMGNRTKLNASGIFPAMCGLAPMISTICLNPNQPTTPIYLLPRFYNDTIQRDWRIPVEAPSQLWTSHVGNAYEEKDGNGKTKIKIQASVCSYQWFNYEKIFGYDWPRSKLDPSFMNADKQALPHLVKILIELDARGSCLFCSIADSSIHWKKPADFPAINPTKSGKSNRFLYANSTSGSNKFLPHFPFDSVVKFDSYNDIVKTWCTESRRFIGEPMFISKGTRHEEDGYIIVIEYAICRKKCYLVVLDAKRIGDDDAIVVKLEVPEHLSFPFGFHGFWGEK</sequence>
<keyword evidence="7" id="KW-1185">Reference proteome</keyword>
<keyword evidence="2 5" id="KW-0479">Metal-binding</keyword>
<evidence type="ECO:0000256" key="3">
    <source>
        <dbReference type="ARBA" id="ARBA00022964"/>
    </source>
</evidence>
<dbReference type="AlphaFoldDB" id="A0ABD0UNB9"/>
<feature type="binding site" evidence="5">
    <location>
        <position position="313"/>
    </location>
    <ligand>
        <name>Fe cation</name>
        <dbReference type="ChEBI" id="CHEBI:24875"/>
        <note>catalytic</note>
    </ligand>
</feature>
<dbReference type="Proteomes" id="UP001552299">
    <property type="component" value="Unassembled WGS sequence"/>
</dbReference>
<gene>
    <name evidence="6" type="ORF">M5K25_017583</name>
</gene>
<protein>
    <recommendedName>
        <fullName evidence="8">Carotenoid cleavage dioxygenase 7, chloroplastic</fullName>
    </recommendedName>
</protein>
<proteinExistence type="inferred from homology"/>
<comment type="cofactor">
    <cofactor evidence="5">
        <name>Fe(2+)</name>
        <dbReference type="ChEBI" id="CHEBI:29033"/>
    </cofactor>
    <text evidence="5">Binds 1 Fe(2+) ion per subunit.</text>
</comment>
<evidence type="ECO:0000256" key="5">
    <source>
        <dbReference type="PIRSR" id="PIRSR604294-1"/>
    </source>
</evidence>
<feature type="binding site" evidence="5">
    <location>
        <position position="390"/>
    </location>
    <ligand>
        <name>Fe cation</name>
        <dbReference type="ChEBI" id="CHEBI:24875"/>
        <note>catalytic</note>
    </ligand>
</feature>
<dbReference type="GO" id="GO:0046872">
    <property type="term" value="F:metal ion binding"/>
    <property type="evidence" value="ECO:0007669"/>
    <property type="project" value="UniProtKB-KW"/>
</dbReference>
<dbReference type="PANTHER" id="PTHR10543">
    <property type="entry name" value="BETA-CAROTENE DIOXYGENASE"/>
    <property type="match status" value="1"/>
</dbReference>
<dbReference type="Pfam" id="PF03055">
    <property type="entry name" value="RPE65"/>
    <property type="match status" value="2"/>
</dbReference>
<comment type="caution">
    <text evidence="6">The sequence shown here is derived from an EMBL/GenBank/DDBJ whole genome shotgun (WGS) entry which is preliminary data.</text>
</comment>
<accession>A0ABD0UNB9</accession>
<evidence type="ECO:0000313" key="6">
    <source>
        <dbReference type="EMBL" id="KAL0914078.1"/>
    </source>
</evidence>
<evidence type="ECO:0000256" key="1">
    <source>
        <dbReference type="ARBA" id="ARBA00006787"/>
    </source>
</evidence>
<dbReference type="PANTHER" id="PTHR10543:SF37">
    <property type="entry name" value="CAROTENOID CLEAVAGE DIOXYGENASE 7, CHLOROPLASTIC"/>
    <property type="match status" value="1"/>
</dbReference>
<name>A0ABD0UNB9_DENTH</name>
<evidence type="ECO:0008006" key="8">
    <source>
        <dbReference type="Google" id="ProtNLM"/>
    </source>
</evidence>
<dbReference type="InterPro" id="IPR004294">
    <property type="entry name" value="Carotenoid_Oase"/>
</dbReference>
<evidence type="ECO:0000256" key="2">
    <source>
        <dbReference type="ARBA" id="ARBA00022723"/>
    </source>
</evidence>